<dbReference type="InterPro" id="IPR055301">
    <property type="entry name" value="Lea14-like_2"/>
</dbReference>
<organism evidence="3 4">
    <name type="scientific">Vitis vinifera</name>
    <name type="common">Grape</name>
    <dbReference type="NCBI Taxonomy" id="29760"/>
    <lineage>
        <taxon>Eukaryota</taxon>
        <taxon>Viridiplantae</taxon>
        <taxon>Streptophyta</taxon>
        <taxon>Embryophyta</taxon>
        <taxon>Tracheophyta</taxon>
        <taxon>Spermatophyta</taxon>
        <taxon>Magnoliopsida</taxon>
        <taxon>eudicotyledons</taxon>
        <taxon>Gunneridae</taxon>
        <taxon>Pentapetalae</taxon>
        <taxon>rosids</taxon>
        <taxon>Vitales</taxon>
        <taxon>Vitaceae</taxon>
        <taxon>Viteae</taxon>
        <taxon>Vitis</taxon>
    </lineage>
</organism>
<dbReference type="EMBL" id="QGNW01001255">
    <property type="protein sequence ID" value="RVW48229.1"/>
    <property type="molecule type" value="Genomic_DNA"/>
</dbReference>
<keyword evidence="2" id="KW-0812">Transmembrane</keyword>
<evidence type="ECO:0000313" key="3">
    <source>
        <dbReference type="EMBL" id="RVW48229.1"/>
    </source>
</evidence>
<accession>A0A438EKH4</accession>
<dbReference type="Proteomes" id="UP000288805">
    <property type="component" value="Unassembled WGS sequence"/>
</dbReference>
<evidence type="ECO:0000256" key="1">
    <source>
        <dbReference type="SAM" id="MobiDB-lite"/>
    </source>
</evidence>
<dbReference type="PANTHER" id="PTHR31852">
    <property type="entry name" value="LATE EMBRYOGENESIS ABUNDANT (LEA) HYDROXYPROLINE-RICH GLYCOPROTEIN FAMILY"/>
    <property type="match status" value="1"/>
</dbReference>
<protein>
    <recommendedName>
        <fullName evidence="5">Late embryogenesis abundant protein LEA-2 subgroup domain-containing protein</fullName>
    </recommendedName>
</protein>
<gene>
    <name evidence="3" type="ORF">CK203_069491</name>
</gene>
<evidence type="ECO:0008006" key="5">
    <source>
        <dbReference type="Google" id="ProtNLM"/>
    </source>
</evidence>
<reference evidence="3 4" key="1">
    <citation type="journal article" date="2018" name="PLoS Genet.">
        <title>Population sequencing reveals clonal diversity and ancestral inbreeding in the grapevine cultivar Chardonnay.</title>
        <authorList>
            <person name="Roach M.J."/>
            <person name="Johnson D.L."/>
            <person name="Bohlmann J."/>
            <person name="van Vuuren H.J."/>
            <person name="Jones S.J."/>
            <person name="Pretorius I.S."/>
            <person name="Schmidt S.A."/>
            <person name="Borneman A.R."/>
        </authorList>
    </citation>
    <scope>NUCLEOTIDE SEQUENCE [LARGE SCALE GENOMIC DNA]</scope>
    <source>
        <strain evidence="4">cv. Chardonnay</strain>
        <tissue evidence="3">Leaf</tissue>
    </source>
</reference>
<sequence length="340" mass="37863">MAVTMHAKSDSEVTSLDASSPPRSPRRPLYYVQSPSQHDVEKMSYGSSPLGSPHHYHCSPIHHSRESSTSRFSASVKNSKHASAWKKIHRDLELRAAADAEDDDDDDDDFYTAADGRVRLYLCLAFAFVVLFTVFSLILWGAGRSYKPKIIVENVVFRSFNIQAGMDQTGVPTDMLSLNSTIRISYRNPATFFGVHVSSTPVEFYYYQLKVASGQASRFKKSVLPIALCIGLPSVLGGRHSSLLTMKEFYQSRKSQRSIVMVVLGHQVPLYGGVSVIGGAKDHLEKVAVPLNLTFVMRSRGYILGRLVKVKFLKSIRCPVILRGDRLAKPLKLVDSCIYK</sequence>
<proteinExistence type="predicted"/>
<dbReference type="AlphaFoldDB" id="A0A438EKH4"/>
<comment type="caution">
    <text evidence="3">The sequence shown here is derived from an EMBL/GenBank/DDBJ whole genome shotgun (WGS) entry which is preliminary data.</text>
</comment>
<name>A0A438EKH4_VITVI</name>
<keyword evidence="2" id="KW-0472">Membrane</keyword>
<feature type="region of interest" description="Disordered" evidence="1">
    <location>
        <begin position="1"/>
        <end position="64"/>
    </location>
</feature>
<keyword evidence="2" id="KW-1133">Transmembrane helix</keyword>
<evidence type="ECO:0000256" key="2">
    <source>
        <dbReference type="SAM" id="Phobius"/>
    </source>
</evidence>
<evidence type="ECO:0000313" key="4">
    <source>
        <dbReference type="Proteomes" id="UP000288805"/>
    </source>
</evidence>
<feature type="transmembrane region" description="Helical" evidence="2">
    <location>
        <begin position="120"/>
        <end position="142"/>
    </location>
</feature>